<evidence type="ECO:0000256" key="20">
    <source>
        <dbReference type="ARBA" id="ARBA00031858"/>
    </source>
</evidence>
<evidence type="ECO:0000256" key="11">
    <source>
        <dbReference type="ARBA" id="ARBA00022741"/>
    </source>
</evidence>
<keyword evidence="27" id="KW-1185">Reference proteome</keyword>
<dbReference type="InterPro" id="IPR000719">
    <property type="entry name" value="Prot_kinase_dom"/>
</dbReference>
<dbReference type="GO" id="GO:0005694">
    <property type="term" value="C:chromosome"/>
    <property type="evidence" value="ECO:0007669"/>
    <property type="project" value="UniProtKB-SubCell"/>
</dbReference>
<keyword evidence="9" id="KW-0808">Transferase</keyword>
<dbReference type="PROSITE" id="PS00108">
    <property type="entry name" value="PROTEIN_KINASE_ST"/>
    <property type="match status" value="1"/>
</dbReference>
<dbReference type="FunFam" id="1.10.510.10:FF:000078">
    <property type="entry name" value="Serine/threonine-protein kinase PRP4 homolog"/>
    <property type="match status" value="1"/>
</dbReference>
<evidence type="ECO:0000256" key="2">
    <source>
        <dbReference type="ARBA" id="ARBA00004286"/>
    </source>
</evidence>
<feature type="domain" description="Protein kinase" evidence="25">
    <location>
        <begin position="172"/>
        <end position="491"/>
    </location>
</feature>
<evidence type="ECO:0000313" key="26">
    <source>
        <dbReference type="EMBL" id="OCL13219.1"/>
    </source>
</evidence>
<feature type="compositionally biased region" description="Basic and acidic residues" evidence="24">
    <location>
        <begin position="91"/>
        <end position="106"/>
    </location>
</feature>
<dbReference type="PANTHER" id="PTHR24058:SF103">
    <property type="entry name" value="SERINE_THREONINE-PROTEIN KINASE PRP4 HOMOLOG"/>
    <property type="match status" value="1"/>
</dbReference>
<keyword evidence="8" id="KW-0507">mRNA processing</keyword>
<dbReference type="Proteomes" id="UP000250140">
    <property type="component" value="Unassembled WGS sequence"/>
</dbReference>
<dbReference type="Gene3D" id="1.10.510.10">
    <property type="entry name" value="Transferase(Phosphotransferase) domain 1"/>
    <property type="match status" value="1"/>
</dbReference>
<name>A0A8E2JXV4_9PEZI</name>
<evidence type="ECO:0000256" key="16">
    <source>
        <dbReference type="ARBA" id="ARBA00023187"/>
    </source>
</evidence>
<keyword evidence="5" id="KW-1017">Isopeptide bond</keyword>
<evidence type="ECO:0000256" key="12">
    <source>
        <dbReference type="ARBA" id="ARBA00022777"/>
    </source>
</evidence>
<keyword evidence="6 23" id="KW-0723">Serine/threonine-protein kinase</keyword>
<evidence type="ECO:0000256" key="19">
    <source>
        <dbReference type="ARBA" id="ARBA00023637"/>
    </source>
</evidence>
<dbReference type="InterPro" id="IPR044092">
    <property type="entry name" value="STKc_PRP4"/>
</dbReference>
<evidence type="ECO:0000259" key="25">
    <source>
        <dbReference type="PROSITE" id="PS50011"/>
    </source>
</evidence>
<dbReference type="Gene3D" id="3.30.200.20">
    <property type="entry name" value="Phosphorylase Kinase, domain 1"/>
    <property type="match status" value="1"/>
</dbReference>
<dbReference type="InterPro" id="IPR050494">
    <property type="entry name" value="Ser_Thr_dual-spec_kinase"/>
</dbReference>
<feature type="compositionally biased region" description="Basic and acidic residues" evidence="24">
    <location>
        <begin position="58"/>
        <end position="70"/>
    </location>
</feature>
<dbReference type="PROSITE" id="PS50011">
    <property type="entry name" value="PROTEIN_KINASE_DOM"/>
    <property type="match status" value="1"/>
</dbReference>
<dbReference type="Pfam" id="PF00069">
    <property type="entry name" value="Pkinase"/>
    <property type="match status" value="1"/>
</dbReference>
<evidence type="ECO:0000256" key="14">
    <source>
        <dbReference type="ARBA" id="ARBA00022843"/>
    </source>
</evidence>
<evidence type="ECO:0000256" key="13">
    <source>
        <dbReference type="ARBA" id="ARBA00022840"/>
    </source>
</evidence>
<evidence type="ECO:0000256" key="10">
    <source>
        <dbReference type="ARBA" id="ARBA00022728"/>
    </source>
</evidence>
<evidence type="ECO:0000256" key="22">
    <source>
        <dbReference type="PROSITE-ProRule" id="PRU10141"/>
    </source>
</evidence>
<evidence type="ECO:0000256" key="6">
    <source>
        <dbReference type="ARBA" id="ARBA00022527"/>
    </source>
</evidence>
<evidence type="ECO:0000256" key="17">
    <source>
        <dbReference type="ARBA" id="ARBA00023242"/>
    </source>
</evidence>
<keyword evidence="16" id="KW-0508">mRNA splicing</keyword>
<comment type="similarity">
    <text evidence="18">Belongs to the protein kinase superfamily. CMGC Ser/Thr protein kinase family.</text>
</comment>
<evidence type="ECO:0000256" key="7">
    <source>
        <dbReference type="ARBA" id="ARBA00022553"/>
    </source>
</evidence>
<evidence type="ECO:0000256" key="18">
    <source>
        <dbReference type="ARBA" id="ARBA00023596"/>
    </source>
</evidence>
<dbReference type="SMART" id="SM00220">
    <property type="entry name" value="S_TKc"/>
    <property type="match status" value="1"/>
</dbReference>
<keyword evidence="10" id="KW-0747">Spliceosome</keyword>
<comment type="subcellular location">
    <subcellularLocation>
        <location evidence="2">Chromosome</location>
    </subcellularLocation>
    <subcellularLocation>
        <location evidence="1">Nucleus</location>
    </subcellularLocation>
</comment>
<reference evidence="26 27" key="1">
    <citation type="journal article" date="2016" name="Nat. Commun.">
        <title>Ectomycorrhizal ecology is imprinted in the genome of the dominant symbiotic fungus Cenococcum geophilum.</title>
        <authorList>
            <consortium name="DOE Joint Genome Institute"/>
            <person name="Peter M."/>
            <person name="Kohler A."/>
            <person name="Ohm R.A."/>
            <person name="Kuo A."/>
            <person name="Krutzmann J."/>
            <person name="Morin E."/>
            <person name="Arend M."/>
            <person name="Barry K.W."/>
            <person name="Binder M."/>
            <person name="Choi C."/>
            <person name="Clum A."/>
            <person name="Copeland A."/>
            <person name="Grisel N."/>
            <person name="Haridas S."/>
            <person name="Kipfer T."/>
            <person name="LaButti K."/>
            <person name="Lindquist E."/>
            <person name="Lipzen A."/>
            <person name="Maire R."/>
            <person name="Meier B."/>
            <person name="Mihaltcheva S."/>
            <person name="Molinier V."/>
            <person name="Murat C."/>
            <person name="Poggeler S."/>
            <person name="Quandt C.A."/>
            <person name="Sperisen C."/>
            <person name="Tritt A."/>
            <person name="Tisserant E."/>
            <person name="Crous P.W."/>
            <person name="Henrissat B."/>
            <person name="Nehls U."/>
            <person name="Egli S."/>
            <person name="Spatafora J.W."/>
            <person name="Grigoriev I.V."/>
            <person name="Martin F.M."/>
        </authorList>
    </citation>
    <scope>NUCLEOTIDE SEQUENCE [LARGE SCALE GENOMIC DNA]</scope>
    <source>
        <strain evidence="26 27">CBS 207.34</strain>
    </source>
</reference>
<evidence type="ECO:0000256" key="3">
    <source>
        <dbReference type="ARBA" id="ARBA00012513"/>
    </source>
</evidence>
<evidence type="ECO:0000313" key="27">
    <source>
        <dbReference type="Proteomes" id="UP000250140"/>
    </source>
</evidence>
<organism evidence="26 27">
    <name type="scientific">Glonium stellatum</name>
    <dbReference type="NCBI Taxonomy" id="574774"/>
    <lineage>
        <taxon>Eukaryota</taxon>
        <taxon>Fungi</taxon>
        <taxon>Dikarya</taxon>
        <taxon>Ascomycota</taxon>
        <taxon>Pezizomycotina</taxon>
        <taxon>Dothideomycetes</taxon>
        <taxon>Pleosporomycetidae</taxon>
        <taxon>Gloniales</taxon>
        <taxon>Gloniaceae</taxon>
        <taxon>Glonium</taxon>
    </lineage>
</organism>
<dbReference type="AlphaFoldDB" id="A0A8E2JXV4"/>
<comment type="subunit">
    <text evidence="21">Interacts with CLK1 C-terminus. Associates with the U5 snRNP and NCOR1 deacetylase complexes. Identified in the spliceosome C complex.</text>
</comment>
<keyword evidence="7" id="KW-0597">Phosphoprotein</keyword>
<evidence type="ECO:0000256" key="21">
    <source>
        <dbReference type="ARBA" id="ARBA00046964"/>
    </source>
</evidence>
<dbReference type="GO" id="GO:0005524">
    <property type="term" value="F:ATP binding"/>
    <property type="evidence" value="ECO:0007669"/>
    <property type="project" value="UniProtKB-UniRule"/>
</dbReference>
<dbReference type="InterPro" id="IPR017441">
    <property type="entry name" value="Protein_kinase_ATP_BS"/>
</dbReference>
<evidence type="ECO:0000256" key="1">
    <source>
        <dbReference type="ARBA" id="ARBA00004123"/>
    </source>
</evidence>
<dbReference type="GO" id="GO:0005681">
    <property type="term" value="C:spliceosomal complex"/>
    <property type="evidence" value="ECO:0007669"/>
    <property type="project" value="UniProtKB-KW"/>
</dbReference>
<dbReference type="InterPro" id="IPR011009">
    <property type="entry name" value="Kinase-like_dom_sf"/>
</dbReference>
<sequence length="495" mass="55936">MVTSPGTPLQDSTPDSPAAFIVDNGEDIDSHRPAYQPINDDDGPSAADYDPTMDMEEDRARQNQKYHQEDVSTTDYDETKLEKQAVLLPKPEAEESKPAQHPKSDFDMFAEDDDDDDDMFAPEPRTNAVNGGSSKAVSIPKARELDQSLLDNWDDADGYYKVYIGELLDGRYHVQASLGRGMFSGVVRATDNTTGRLVAIKIIRNNEIMKKAGLKEVEILKQLTEADPDDRKHIIRLERHFEHKGHLCMVFENLSMNLRELLKKVGGAGGGGITLEAVRFYAHQMFLGLSLLKKCKILHADLKPDNILVNETQKVLKICDLGSAANASENNEITPYLVSRFYRAPEIILGMPFEYPIDMWSVGCTLFELWTGKILFTGRSNNQMLRSIMECRGKFSLKMLKKGQCAADHFNDKLDFRSVEKDKFGKDVVRWITFIKPTRDLKSRIADASKGLKRPPDPKQVNLFADLLDQCLHLNPERRITPTDALKHPFLQTKF</sequence>
<dbReference type="EMBL" id="KV748764">
    <property type="protein sequence ID" value="OCL13219.1"/>
    <property type="molecule type" value="Genomic_DNA"/>
</dbReference>
<keyword evidence="11 22" id="KW-0547">Nucleotide-binding</keyword>
<keyword evidence="4" id="KW-0158">Chromosome</keyword>
<evidence type="ECO:0000256" key="24">
    <source>
        <dbReference type="SAM" id="MobiDB-lite"/>
    </source>
</evidence>
<protein>
    <recommendedName>
        <fullName evidence="19">Serine/threonine-protein kinase PRP4 homolog</fullName>
        <ecNumber evidence="3">2.7.11.1</ecNumber>
    </recommendedName>
    <alternativeName>
        <fullName evidence="20">PRP4 pre-mRNA-processing factor 4 homolog</fullName>
    </alternativeName>
</protein>
<feature type="compositionally biased region" description="Polar residues" evidence="24">
    <location>
        <begin position="1"/>
        <end position="15"/>
    </location>
</feature>
<dbReference type="SUPFAM" id="SSF56112">
    <property type="entry name" value="Protein kinase-like (PK-like)"/>
    <property type="match status" value="1"/>
</dbReference>
<feature type="region of interest" description="Disordered" evidence="24">
    <location>
        <begin position="1"/>
        <end position="110"/>
    </location>
</feature>
<keyword evidence="14" id="KW-0832">Ubl conjugation</keyword>
<dbReference type="GO" id="GO:0004674">
    <property type="term" value="F:protein serine/threonine kinase activity"/>
    <property type="evidence" value="ECO:0007669"/>
    <property type="project" value="UniProtKB-KW"/>
</dbReference>
<evidence type="ECO:0000256" key="5">
    <source>
        <dbReference type="ARBA" id="ARBA00022499"/>
    </source>
</evidence>
<keyword evidence="15" id="KW-0007">Acetylation</keyword>
<evidence type="ECO:0000256" key="4">
    <source>
        <dbReference type="ARBA" id="ARBA00022454"/>
    </source>
</evidence>
<dbReference type="InterPro" id="IPR008271">
    <property type="entry name" value="Ser/Thr_kinase_AS"/>
</dbReference>
<proteinExistence type="inferred from homology"/>
<dbReference type="GO" id="GO:0045292">
    <property type="term" value="P:mRNA cis splicing, via spliceosome"/>
    <property type="evidence" value="ECO:0007669"/>
    <property type="project" value="InterPro"/>
</dbReference>
<evidence type="ECO:0000256" key="8">
    <source>
        <dbReference type="ARBA" id="ARBA00022664"/>
    </source>
</evidence>
<accession>A0A8E2JXV4</accession>
<dbReference type="PROSITE" id="PS00107">
    <property type="entry name" value="PROTEIN_KINASE_ATP"/>
    <property type="match status" value="1"/>
</dbReference>
<dbReference type="PANTHER" id="PTHR24058">
    <property type="entry name" value="DUAL SPECIFICITY PROTEIN KINASE"/>
    <property type="match status" value="1"/>
</dbReference>
<evidence type="ECO:0000256" key="23">
    <source>
        <dbReference type="RuleBase" id="RU000304"/>
    </source>
</evidence>
<dbReference type="FunFam" id="3.30.200.20:FF:000123">
    <property type="entry name" value="serine/threonine-protein kinase PRP4 homolog"/>
    <property type="match status" value="1"/>
</dbReference>
<evidence type="ECO:0000256" key="15">
    <source>
        <dbReference type="ARBA" id="ARBA00022990"/>
    </source>
</evidence>
<dbReference type="EC" id="2.7.11.1" evidence="3"/>
<keyword evidence="13 22" id="KW-0067">ATP-binding</keyword>
<feature type="binding site" evidence="22">
    <location>
        <position position="201"/>
    </location>
    <ligand>
        <name>ATP</name>
        <dbReference type="ChEBI" id="CHEBI:30616"/>
    </ligand>
</feature>
<keyword evidence="12 26" id="KW-0418">Kinase</keyword>
<evidence type="ECO:0000256" key="9">
    <source>
        <dbReference type="ARBA" id="ARBA00022679"/>
    </source>
</evidence>
<gene>
    <name evidence="26" type="ORF">AOQ84DRAFT_120025</name>
</gene>
<dbReference type="OrthoDB" id="9332038at2759"/>
<keyword evidence="17" id="KW-0539">Nucleus</keyword>
<dbReference type="CDD" id="cd14135">
    <property type="entry name" value="STKc_PRP4"/>
    <property type="match status" value="1"/>
</dbReference>